<dbReference type="InterPro" id="IPR037523">
    <property type="entry name" value="VOC_core"/>
</dbReference>
<organism evidence="3 4">
    <name type="scientific">Micromonospora sediminicola</name>
    <dbReference type="NCBI Taxonomy" id="946078"/>
    <lineage>
        <taxon>Bacteria</taxon>
        <taxon>Bacillati</taxon>
        <taxon>Actinomycetota</taxon>
        <taxon>Actinomycetes</taxon>
        <taxon>Micromonosporales</taxon>
        <taxon>Micromonosporaceae</taxon>
        <taxon>Micromonospora</taxon>
    </lineage>
</organism>
<dbReference type="GO" id="GO:0016829">
    <property type="term" value="F:lyase activity"/>
    <property type="evidence" value="ECO:0007669"/>
    <property type="project" value="UniProtKB-KW"/>
</dbReference>
<dbReference type="PANTHER" id="PTHR43048">
    <property type="entry name" value="METHYLMALONYL-COA EPIMERASE"/>
    <property type="match status" value="1"/>
</dbReference>
<dbReference type="InterPro" id="IPR029068">
    <property type="entry name" value="Glyas_Bleomycin-R_OHBP_Dase"/>
</dbReference>
<feature type="domain" description="VOC" evidence="2">
    <location>
        <begin position="2"/>
        <end position="120"/>
    </location>
</feature>
<evidence type="ECO:0000259" key="2">
    <source>
        <dbReference type="PROSITE" id="PS51819"/>
    </source>
</evidence>
<dbReference type="STRING" id="946078.GA0070622_2862"/>
<name>A0A1A9B9M8_9ACTN</name>
<dbReference type="PANTHER" id="PTHR43048:SF3">
    <property type="entry name" value="METHYLMALONYL-COA EPIMERASE, MITOCHONDRIAL"/>
    <property type="match status" value="1"/>
</dbReference>
<evidence type="ECO:0000313" key="4">
    <source>
        <dbReference type="Proteomes" id="UP000199558"/>
    </source>
</evidence>
<dbReference type="Proteomes" id="UP000199558">
    <property type="component" value="Unassembled WGS sequence"/>
</dbReference>
<dbReference type="AlphaFoldDB" id="A0A1A9B9M8"/>
<dbReference type="PROSITE" id="PS51819">
    <property type="entry name" value="VOC"/>
    <property type="match status" value="1"/>
</dbReference>
<reference evidence="4" key="1">
    <citation type="submission" date="2016-06" db="EMBL/GenBank/DDBJ databases">
        <authorList>
            <person name="Varghese N."/>
            <person name="Submissions Spin"/>
        </authorList>
    </citation>
    <scope>NUCLEOTIDE SEQUENCE [LARGE SCALE GENOMIC DNA]</scope>
    <source>
        <strain evidence="4">DSM 45794</strain>
    </source>
</reference>
<keyword evidence="3" id="KW-0456">Lyase</keyword>
<protein>
    <submittedName>
        <fullName evidence="3">Lactoylglutathione lyase</fullName>
    </submittedName>
</protein>
<dbReference type="GO" id="GO:0004493">
    <property type="term" value="F:methylmalonyl-CoA epimerase activity"/>
    <property type="evidence" value="ECO:0007669"/>
    <property type="project" value="TreeGrafter"/>
</dbReference>
<dbReference type="GO" id="GO:0046491">
    <property type="term" value="P:L-methylmalonyl-CoA metabolic process"/>
    <property type="evidence" value="ECO:0007669"/>
    <property type="project" value="TreeGrafter"/>
</dbReference>
<keyword evidence="4" id="KW-1185">Reference proteome</keyword>
<gene>
    <name evidence="3" type="ORF">GA0070622_2862</name>
</gene>
<sequence length="134" mass="14476">MRMLHLGLRVTSLERSLAFYSALGYARIGNVPETGFGSLTMLQLPDDPFVSLELVHDPARPVNDIGAVNHLVIQVDDLTATLADLATRGVAAEPPTEPGPGMRTSWLTDPDGYRIELVQWPPDHPAGMTAADFA</sequence>
<evidence type="ECO:0000313" key="3">
    <source>
        <dbReference type="EMBL" id="SBT65848.1"/>
    </source>
</evidence>
<evidence type="ECO:0000256" key="1">
    <source>
        <dbReference type="ARBA" id="ARBA00022723"/>
    </source>
</evidence>
<dbReference type="OrthoDB" id="317332at2"/>
<dbReference type="SUPFAM" id="SSF54593">
    <property type="entry name" value="Glyoxalase/Bleomycin resistance protein/Dihydroxybiphenyl dioxygenase"/>
    <property type="match status" value="1"/>
</dbReference>
<dbReference type="Pfam" id="PF00903">
    <property type="entry name" value="Glyoxalase"/>
    <property type="match status" value="1"/>
</dbReference>
<dbReference type="Gene3D" id="3.10.180.10">
    <property type="entry name" value="2,3-Dihydroxybiphenyl 1,2-Dioxygenase, domain 1"/>
    <property type="match status" value="1"/>
</dbReference>
<dbReference type="GO" id="GO:0046872">
    <property type="term" value="F:metal ion binding"/>
    <property type="evidence" value="ECO:0007669"/>
    <property type="project" value="UniProtKB-KW"/>
</dbReference>
<proteinExistence type="predicted"/>
<dbReference type="EMBL" id="FLRH01000003">
    <property type="protein sequence ID" value="SBT65848.1"/>
    <property type="molecule type" value="Genomic_DNA"/>
</dbReference>
<dbReference type="InterPro" id="IPR051785">
    <property type="entry name" value="MMCE/EMCE_epimerase"/>
</dbReference>
<dbReference type="InterPro" id="IPR004360">
    <property type="entry name" value="Glyas_Fos-R_dOase_dom"/>
</dbReference>
<dbReference type="CDD" id="cd06587">
    <property type="entry name" value="VOC"/>
    <property type="match status" value="1"/>
</dbReference>
<accession>A0A1A9B9M8</accession>
<keyword evidence="1" id="KW-0479">Metal-binding</keyword>